<reference evidence="1 2" key="1">
    <citation type="journal article" date="2015" name="Genome Biol. Evol.">
        <title>The genome of winter moth (Operophtera brumata) provides a genomic perspective on sexual dimorphism and phenology.</title>
        <authorList>
            <person name="Derks M.F."/>
            <person name="Smit S."/>
            <person name="Salis L."/>
            <person name="Schijlen E."/>
            <person name="Bossers A."/>
            <person name="Mateman C."/>
            <person name="Pijl A.S."/>
            <person name="de Ridder D."/>
            <person name="Groenen M.A."/>
            <person name="Visser M.E."/>
            <person name="Megens H.J."/>
        </authorList>
    </citation>
    <scope>NUCLEOTIDE SEQUENCE [LARGE SCALE GENOMIC DNA]</scope>
    <source>
        <strain evidence="1">WM2013NL</strain>
        <tissue evidence="1">Head and thorax</tissue>
    </source>
</reference>
<protein>
    <submittedName>
        <fullName evidence="1">Uncharacterized protein</fullName>
    </submittedName>
</protein>
<gene>
    <name evidence="1" type="ORF">OBRU01_09886</name>
</gene>
<evidence type="ECO:0000313" key="1">
    <source>
        <dbReference type="EMBL" id="KOB68508.1"/>
    </source>
</evidence>
<comment type="caution">
    <text evidence="1">The sequence shown here is derived from an EMBL/GenBank/DDBJ whole genome shotgun (WGS) entry which is preliminary data.</text>
</comment>
<dbReference type="Proteomes" id="UP000037510">
    <property type="component" value="Unassembled WGS sequence"/>
</dbReference>
<dbReference type="EMBL" id="JTDY01004164">
    <property type="protein sequence ID" value="KOB68508.1"/>
    <property type="molecule type" value="Genomic_DNA"/>
</dbReference>
<organism evidence="1 2">
    <name type="scientific">Operophtera brumata</name>
    <name type="common">Winter moth</name>
    <name type="synonym">Phalaena brumata</name>
    <dbReference type="NCBI Taxonomy" id="104452"/>
    <lineage>
        <taxon>Eukaryota</taxon>
        <taxon>Metazoa</taxon>
        <taxon>Ecdysozoa</taxon>
        <taxon>Arthropoda</taxon>
        <taxon>Hexapoda</taxon>
        <taxon>Insecta</taxon>
        <taxon>Pterygota</taxon>
        <taxon>Neoptera</taxon>
        <taxon>Endopterygota</taxon>
        <taxon>Lepidoptera</taxon>
        <taxon>Glossata</taxon>
        <taxon>Ditrysia</taxon>
        <taxon>Geometroidea</taxon>
        <taxon>Geometridae</taxon>
        <taxon>Larentiinae</taxon>
        <taxon>Operophtera</taxon>
    </lineage>
</organism>
<proteinExistence type="predicted"/>
<name>A0A0L7KZ13_OPEBR</name>
<dbReference type="AlphaFoldDB" id="A0A0L7KZ13"/>
<evidence type="ECO:0000313" key="2">
    <source>
        <dbReference type="Proteomes" id="UP000037510"/>
    </source>
</evidence>
<keyword evidence="2" id="KW-1185">Reference proteome</keyword>
<accession>A0A0L7KZ13</accession>
<sequence length="122" mass="13384">MSACSGWAPVSFMSHLFTARREGTVACALGWGLDSKVKRFVEGGGGVKNVYCLSLPPYSGEEHDPIHGSLLLVDGKLTALYLQEERRSQGVQSAQYTGIWRLISWVMEVATEPEIELLAIDI</sequence>